<keyword evidence="8" id="KW-1185">Reference proteome</keyword>
<evidence type="ECO:0000256" key="6">
    <source>
        <dbReference type="SAM" id="Phobius"/>
    </source>
</evidence>
<dbReference type="RefSeq" id="XP_019018637.1">
    <property type="nucleotide sequence ID" value="XM_019162311.1"/>
</dbReference>
<comment type="subcellular location">
    <subcellularLocation>
        <location evidence="1">Membrane</location>
        <topology evidence="1">Multi-pass membrane protein</topology>
    </subcellularLocation>
</comment>
<dbReference type="Proteomes" id="UP000094455">
    <property type="component" value="Unassembled WGS sequence"/>
</dbReference>
<keyword evidence="3 6" id="KW-1133">Transmembrane helix</keyword>
<dbReference type="PANTHER" id="PTHR16950:SF16">
    <property type="entry name" value="ZINC TRANSPORTER ZIP13"/>
    <property type="match status" value="1"/>
</dbReference>
<dbReference type="STRING" id="763406.A0A1E3NN45"/>
<evidence type="ECO:0000313" key="8">
    <source>
        <dbReference type="Proteomes" id="UP000094455"/>
    </source>
</evidence>
<dbReference type="OrthoDB" id="200954at2759"/>
<keyword evidence="4 6" id="KW-0472">Membrane</keyword>
<dbReference type="EMBL" id="KV454002">
    <property type="protein sequence ID" value="ODQ47524.1"/>
    <property type="molecule type" value="Genomic_DNA"/>
</dbReference>
<dbReference type="InterPro" id="IPR003689">
    <property type="entry name" value="ZIP"/>
</dbReference>
<evidence type="ECO:0000256" key="3">
    <source>
        <dbReference type="ARBA" id="ARBA00022989"/>
    </source>
</evidence>
<feature type="compositionally biased region" description="Basic and acidic residues" evidence="5">
    <location>
        <begin position="142"/>
        <end position="158"/>
    </location>
</feature>
<feature type="region of interest" description="Disordered" evidence="5">
    <location>
        <begin position="119"/>
        <end position="163"/>
    </location>
</feature>
<protein>
    <submittedName>
        <fullName evidence="7">Uncharacterized protein</fullName>
    </submittedName>
</protein>
<evidence type="ECO:0000256" key="1">
    <source>
        <dbReference type="ARBA" id="ARBA00004141"/>
    </source>
</evidence>
<feature type="transmembrane region" description="Helical" evidence="6">
    <location>
        <begin position="12"/>
        <end position="32"/>
    </location>
</feature>
<feature type="non-terminal residue" evidence="7">
    <location>
        <position position="1"/>
    </location>
</feature>
<dbReference type="AlphaFoldDB" id="A0A1E3NN45"/>
<accession>A0A1E3NN45</accession>
<name>A0A1E3NN45_9ASCO</name>
<dbReference type="GeneID" id="30178998"/>
<evidence type="ECO:0000313" key="7">
    <source>
        <dbReference type="EMBL" id="ODQ47524.1"/>
    </source>
</evidence>
<keyword evidence="2 6" id="KW-0812">Transmembrane</keyword>
<feature type="transmembrane region" description="Helical" evidence="6">
    <location>
        <begin position="336"/>
        <end position="358"/>
    </location>
</feature>
<proteinExistence type="predicted"/>
<evidence type="ECO:0000256" key="5">
    <source>
        <dbReference type="SAM" id="MobiDB-lite"/>
    </source>
</evidence>
<dbReference type="GO" id="GO:0006882">
    <property type="term" value="P:intracellular zinc ion homeostasis"/>
    <property type="evidence" value="ECO:0007669"/>
    <property type="project" value="TreeGrafter"/>
</dbReference>
<feature type="transmembrane region" description="Helical" evidence="6">
    <location>
        <begin position="88"/>
        <end position="104"/>
    </location>
</feature>
<reference evidence="7 8" key="1">
    <citation type="journal article" date="2016" name="Proc. Natl. Acad. Sci. U.S.A.">
        <title>Comparative genomics of biotechnologically important yeasts.</title>
        <authorList>
            <person name="Riley R."/>
            <person name="Haridas S."/>
            <person name="Wolfe K.H."/>
            <person name="Lopes M.R."/>
            <person name="Hittinger C.T."/>
            <person name="Goeker M."/>
            <person name="Salamov A.A."/>
            <person name="Wisecaver J.H."/>
            <person name="Long T.M."/>
            <person name="Calvey C.H."/>
            <person name="Aerts A.L."/>
            <person name="Barry K.W."/>
            <person name="Choi C."/>
            <person name="Clum A."/>
            <person name="Coughlan A.Y."/>
            <person name="Deshpande S."/>
            <person name="Douglass A.P."/>
            <person name="Hanson S.J."/>
            <person name="Klenk H.-P."/>
            <person name="LaButti K.M."/>
            <person name="Lapidus A."/>
            <person name="Lindquist E.A."/>
            <person name="Lipzen A.M."/>
            <person name="Meier-Kolthoff J.P."/>
            <person name="Ohm R.A."/>
            <person name="Otillar R.P."/>
            <person name="Pangilinan J.L."/>
            <person name="Peng Y."/>
            <person name="Rokas A."/>
            <person name="Rosa C.A."/>
            <person name="Scheuner C."/>
            <person name="Sibirny A.A."/>
            <person name="Slot J.C."/>
            <person name="Stielow J.B."/>
            <person name="Sun H."/>
            <person name="Kurtzman C.P."/>
            <person name="Blackwell M."/>
            <person name="Grigoriev I.V."/>
            <person name="Jeffries T.W."/>
        </authorList>
    </citation>
    <scope>NUCLEOTIDE SEQUENCE [LARGE SCALE GENOMIC DNA]</scope>
    <source>
        <strain evidence="7 8">NRRL Y-2026</strain>
    </source>
</reference>
<feature type="transmembrane region" description="Helical" evidence="6">
    <location>
        <begin position="303"/>
        <end position="324"/>
    </location>
</feature>
<organism evidence="7 8">
    <name type="scientific">Pichia membranifaciens NRRL Y-2026</name>
    <dbReference type="NCBI Taxonomy" id="763406"/>
    <lineage>
        <taxon>Eukaryota</taxon>
        <taxon>Fungi</taxon>
        <taxon>Dikarya</taxon>
        <taxon>Ascomycota</taxon>
        <taxon>Saccharomycotina</taxon>
        <taxon>Pichiomycetes</taxon>
        <taxon>Pichiales</taxon>
        <taxon>Pichiaceae</taxon>
        <taxon>Pichia</taxon>
    </lineage>
</organism>
<gene>
    <name evidence="7" type="ORF">PICMEDRAFT_23535</name>
</gene>
<dbReference type="Pfam" id="PF02535">
    <property type="entry name" value="Zip"/>
    <property type="match status" value="1"/>
</dbReference>
<evidence type="ECO:0000256" key="4">
    <source>
        <dbReference type="ARBA" id="ARBA00023136"/>
    </source>
</evidence>
<feature type="non-terminal residue" evidence="7">
    <location>
        <position position="360"/>
    </location>
</feature>
<dbReference type="GO" id="GO:0005385">
    <property type="term" value="F:zinc ion transmembrane transporter activity"/>
    <property type="evidence" value="ECO:0007669"/>
    <property type="project" value="TreeGrafter"/>
</dbReference>
<evidence type="ECO:0000256" key="2">
    <source>
        <dbReference type="ARBA" id="ARBA00022692"/>
    </source>
</evidence>
<sequence length="360" mass="37669">VFNKLFPFGPAGNALLATTYISGPPNLILALIPSDINVSSLSLLVSFAIGGLLGDVFMHLLPETFTGQSVDLVVGDQVYVLVDNRKNVLLGIGMFVGFLLFFGIDKLMRIIEHTGNASAGGASGHSHSHSHSHASATSSGLPEEKSGELKQRGAKKDGSAATATGAATETEAVIANPNASIKTSAYLNLISDFTHNITDGLAISSSFYISKSVGCTTAIATFMHEIPHEVGDFALLIQGGFTKWQAMGSQFVTAAGAYLGTFIGIALQQSLEKDRAAASAMASSLDSSAPSGLFGTSLSYGDMTLPFTAGGFLYIAFSVIPELLETEEDTDRSAELAKFAKQLVCMFLGIGFMAFIALND</sequence>
<feature type="transmembrane region" description="Helical" evidence="6">
    <location>
        <begin position="41"/>
        <end position="61"/>
    </location>
</feature>
<feature type="transmembrane region" description="Helical" evidence="6">
    <location>
        <begin position="251"/>
        <end position="271"/>
    </location>
</feature>
<dbReference type="GO" id="GO:0016020">
    <property type="term" value="C:membrane"/>
    <property type="evidence" value="ECO:0007669"/>
    <property type="project" value="UniProtKB-SubCell"/>
</dbReference>
<dbReference type="PANTHER" id="PTHR16950">
    <property type="entry name" value="ZINC TRANSPORTER SLC39A7 HISTIDINE-RICH MEMBRANE PROTEIN KE4"/>
    <property type="match status" value="1"/>
</dbReference>